<gene>
    <name evidence="1" type="ORF">Esi_0116_0005</name>
</gene>
<name>D8LD90_ECTSI</name>
<protein>
    <submittedName>
        <fullName evidence="1">Uncharacterized protein</fullName>
    </submittedName>
</protein>
<dbReference type="InParanoid" id="D8LD90"/>
<accession>D8LD90</accession>
<dbReference type="AlphaFoldDB" id="D8LD90"/>
<evidence type="ECO:0000313" key="1">
    <source>
        <dbReference type="EMBL" id="CBN80148.1"/>
    </source>
</evidence>
<sequence length="50" mass="5969">MLCGFQQAEREEYFRQAHSDTSDRRYSTAPAFTIPVVHISNYWHTFFIGR</sequence>
<keyword evidence="2" id="KW-1185">Reference proteome</keyword>
<evidence type="ECO:0000313" key="2">
    <source>
        <dbReference type="Proteomes" id="UP000002630"/>
    </source>
</evidence>
<proteinExistence type="predicted"/>
<dbReference type="Proteomes" id="UP000002630">
    <property type="component" value="Unassembled WGS sequence"/>
</dbReference>
<reference evidence="1 2" key="1">
    <citation type="journal article" date="2010" name="Nature">
        <title>The Ectocarpus genome and the independent evolution of multicellularity in brown algae.</title>
        <authorList>
            <person name="Cock J.M."/>
            <person name="Sterck L."/>
            <person name="Rouze P."/>
            <person name="Scornet D."/>
            <person name="Allen A.E."/>
            <person name="Amoutzias G."/>
            <person name="Anthouard V."/>
            <person name="Artiguenave F."/>
            <person name="Aury J.M."/>
            <person name="Badger J.H."/>
            <person name="Beszteri B."/>
            <person name="Billiau K."/>
            <person name="Bonnet E."/>
            <person name="Bothwell J.H."/>
            <person name="Bowler C."/>
            <person name="Boyen C."/>
            <person name="Brownlee C."/>
            <person name="Carrano C.J."/>
            <person name="Charrier B."/>
            <person name="Cho G.Y."/>
            <person name="Coelho S.M."/>
            <person name="Collen J."/>
            <person name="Corre E."/>
            <person name="Da Silva C."/>
            <person name="Delage L."/>
            <person name="Delaroque N."/>
            <person name="Dittami S.M."/>
            <person name="Doulbeau S."/>
            <person name="Elias M."/>
            <person name="Farnham G."/>
            <person name="Gachon C.M."/>
            <person name="Gschloessl B."/>
            <person name="Heesch S."/>
            <person name="Jabbari K."/>
            <person name="Jubin C."/>
            <person name="Kawai H."/>
            <person name="Kimura K."/>
            <person name="Kloareg B."/>
            <person name="Kupper F.C."/>
            <person name="Lang D."/>
            <person name="Le Bail A."/>
            <person name="Leblanc C."/>
            <person name="Lerouge P."/>
            <person name="Lohr M."/>
            <person name="Lopez P.J."/>
            <person name="Martens C."/>
            <person name="Maumus F."/>
            <person name="Michel G."/>
            <person name="Miranda-Saavedra D."/>
            <person name="Morales J."/>
            <person name="Moreau H."/>
            <person name="Motomura T."/>
            <person name="Nagasato C."/>
            <person name="Napoli C.A."/>
            <person name="Nelson D.R."/>
            <person name="Nyvall-Collen P."/>
            <person name="Peters A.F."/>
            <person name="Pommier C."/>
            <person name="Potin P."/>
            <person name="Poulain J."/>
            <person name="Quesneville H."/>
            <person name="Read B."/>
            <person name="Rensing S.A."/>
            <person name="Ritter A."/>
            <person name="Rousvoal S."/>
            <person name="Samanta M."/>
            <person name="Samson G."/>
            <person name="Schroeder D.C."/>
            <person name="Segurens B."/>
            <person name="Strittmatter M."/>
            <person name="Tonon T."/>
            <person name="Tregear J.W."/>
            <person name="Valentin K."/>
            <person name="von Dassow P."/>
            <person name="Yamagishi T."/>
            <person name="Van de Peer Y."/>
            <person name="Wincker P."/>
        </authorList>
    </citation>
    <scope>NUCLEOTIDE SEQUENCE [LARGE SCALE GENOMIC DNA]</scope>
    <source>
        <strain evidence="2">Ec32 / CCAP1310/4</strain>
    </source>
</reference>
<organism evidence="1 2">
    <name type="scientific">Ectocarpus siliculosus</name>
    <name type="common">Brown alga</name>
    <name type="synonym">Conferva siliculosa</name>
    <dbReference type="NCBI Taxonomy" id="2880"/>
    <lineage>
        <taxon>Eukaryota</taxon>
        <taxon>Sar</taxon>
        <taxon>Stramenopiles</taxon>
        <taxon>Ochrophyta</taxon>
        <taxon>PX clade</taxon>
        <taxon>Phaeophyceae</taxon>
        <taxon>Ectocarpales</taxon>
        <taxon>Ectocarpaceae</taxon>
        <taxon>Ectocarpus</taxon>
    </lineage>
</organism>
<dbReference type="EMBL" id="FN649760">
    <property type="protein sequence ID" value="CBN80148.1"/>
    <property type="molecule type" value="Genomic_DNA"/>
</dbReference>